<protein>
    <submittedName>
        <fullName evidence="2">Uncharacterized protein</fullName>
    </submittedName>
</protein>
<proteinExistence type="predicted"/>
<sequence>MAAPSTHVMPEHWTELNAAKTQRRLCSQRTEDIKSACLNNCGKSHMTECQSCYAKALDEIRGRYMESQEREWFTQRKAFLHELDGLFQDAKDGKRSLLSIESRIESEKEAWYRWVLRKYPAFMTASGSASNHDELRSMLDDPDRSREQLVKMMLEGVGQPPGWPSSVETFAEKASAAADRVDELKALYADEFFFNKDSGALIDGAHKYLDGYRATEGMTLEQVIDRIESDMKENKNTQPRREGHQQRLDELRRAKTAFERDKMQAKSRMATKQGPAATEILYNLPPCQVTAQMGGTAKMAVYCGEECFLKGHKDHVAAVHSCEAGDKCVQLRDGDEVMGDATSKTALCRECLELKHMTLYCSDRCAGANIPDHRQNRHGKSTAAGNALELLVASTEDTVRALLEQMNPGLKMARVE</sequence>
<comment type="caution">
    <text evidence="2">The sequence shown here is derived from an EMBL/GenBank/DDBJ whole genome shotgun (WGS) entry which is preliminary data.</text>
</comment>
<evidence type="ECO:0000313" key="3">
    <source>
        <dbReference type="Proteomes" id="UP000224854"/>
    </source>
</evidence>
<accession>A0A2C5Z3J6</accession>
<gene>
    <name evidence="2" type="ORF">CDD82_4003</name>
</gene>
<dbReference type="AlphaFoldDB" id="A0A2C5Z3J6"/>
<dbReference type="OrthoDB" id="5424793at2759"/>
<name>A0A2C5Z3J6_9HYPO</name>
<evidence type="ECO:0000256" key="1">
    <source>
        <dbReference type="SAM" id="Coils"/>
    </source>
</evidence>
<feature type="coiled-coil region" evidence="1">
    <location>
        <begin position="241"/>
        <end position="268"/>
    </location>
</feature>
<reference evidence="2 3" key="1">
    <citation type="submission" date="2017-06" db="EMBL/GenBank/DDBJ databases">
        <title>Ant-infecting Ophiocordyceps genomes reveal a high diversity of potential behavioral manipulation genes and a possible major role for enterotoxins.</title>
        <authorList>
            <person name="De Bekker C."/>
            <person name="Evans H.C."/>
            <person name="Brachmann A."/>
            <person name="Hughes D.P."/>
        </authorList>
    </citation>
    <scope>NUCLEOTIDE SEQUENCE [LARGE SCALE GENOMIC DNA]</scope>
    <source>
        <strain evidence="2 3">1348a</strain>
    </source>
</reference>
<dbReference type="EMBL" id="NJEU01000319">
    <property type="protein sequence ID" value="PHH76405.1"/>
    <property type="molecule type" value="Genomic_DNA"/>
</dbReference>
<keyword evidence="3" id="KW-1185">Reference proteome</keyword>
<dbReference type="Proteomes" id="UP000224854">
    <property type="component" value="Unassembled WGS sequence"/>
</dbReference>
<organism evidence="2 3">
    <name type="scientific">Ophiocordyceps australis</name>
    <dbReference type="NCBI Taxonomy" id="1399860"/>
    <lineage>
        <taxon>Eukaryota</taxon>
        <taxon>Fungi</taxon>
        <taxon>Dikarya</taxon>
        <taxon>Ascomycota</taxon>
        <taxon>Pezizomycotina</taxon>
        <taxon>Sordariomycetes</taxon>
        <taxon>Hypocreomycetidae</taxon>
        <taxon>Hypocreales</taxon>
        <taxon>Ophiocordycipitaceae</taxon>
        <taxon>Ophiocordyceps</taxon>
    </lineage>
</organism>
<keyword evidence="1" id="KW-0175">Coiled coil</keyword>
<evidence type="ECO:0000313" key="2">
    <source>
        <dbReference type="EMBL" id="PHH76405.1"/>
    </source>
</evidence>